<evidence type="ECO:0000256" key="1">
    <source>
        <dbReference type="ARBA" id="ARBA00004141"/>
    </source>
</evidence>
<keyword evidence="2 7" id="KW-0812">Transmembrane</keyword>
<evidence type="ECO:0000256" key="3">
    <source>
        <dbReference type="ARBA" id="ARBA00022989"/>
    </source>
</evidence>
<evidence type="ECO:0000256" key="7">
    <source>
        <dbReference type="SAM" id="Phobius"/>
    </source>
</evidence>
<protein>
    <recommendedName>
        <fullName evidence="8">Rhodopsin domain-containing protein</fullName>
    </recommendedName>
</protein>
<gene>
    <name evidence="9" type="ORF">BGAL_0879g00010</name>
</gene>
<evidence type="ECO:0000256" key="4">
    <source>
        <dbReference type="ARBA" id="ARBA00023136"/>
    </source>
</evidence>
<comment type="caution">
    <text evidence="9">The sequence shown here is derived from an EMBL/GenBank/DDBJ whole genome shotgun (WGS) entry which is preliminary data.</text>
</comment>
<evidence type="ECO:0000256" key="5">
    <source>
        <dbReference type="ARBA" id="ARBA00038359"/>
    </source>
</evidence>
<reference evidence="9 10" key="1">
    <citation type="submission" date="2017-12" db="EMBL/GenBank/DDBJ databases">
        <title>Comparative genomics of Botrytis spp.</title>
        <authorList>
            <person name="Valero-Jimenez C.A."/>
            <person name="Tapia P."/>
            <person name="Veloso J."/>
            <person name="Silva-Moreno E."/>
            <person name="Staats M."/>
            <person name="Valdes J.H."/>
            <person name="Van Kan J.A.L."/>
        </authorList>
    </citation>
    <scope>NUCLEOTIDE SEQUENCE [LARGE SCALE GENOMIC DNA]</scope>
    <source>
        <strain evidence="9 10">MUCL435</strain>
    </source>
</reference>
<evidence type="ECO:0000313" key="9">
    <source>
        <dbReference type="EMBL" id="THV43829.1"/>
    </source>
</evidence>
<feature type="transmembrane region" description="Helical" evidence="7">
    <location>
        <begin position="215"/>
        <end position="235"/>
    </location>
</feature>
<dbReference type="PANTHER" id="PTHR33048">
    <property type="entry name" value="PTH11-LIKE INTEGRAL MEMBRANE PROTEIN (AFU_ORTHOLOGUE AFUA_5G11245)"/>
    <property type="match status" value="1"/>
</dbReference>
<dbReference type="InterPro" id="IPR049326">
    <property type="entry name" value="Rhodopsin_dom_fungi"/>
</dbReference>
<feature type="domain" description="Rhodopsin" evidence="8">
    <location>
        <begin position="54"/>
        <end position="278"/>
    </location>
</feature>
<dbReference type="InterPro" id="IPR052337">
    <property type="entry name" value="SAT4-like"/>
</dbReference>
<accession>A0A4S8QQV8</accession>
<keyword evidence="10" id="KW-1185">Reference proteome</keyword>
<dbReference type="Pfam" id="PF20684">
    <property type="entry name" value="Fung_rhodopsin"/>
    <property type="match status" value="1"/>
</dbReference>
<evidence type="ECO:0000256" key="6">
    <source>
        <dbReference type="SAM" id="MobiDB-lite"/>
    </source>
</evidence>
<dbReference type="EMBL" id="PQXL01000874">
    <property type="protein sequence ID" value="THV43829.1"/>
    <property type="molecule type" value="Genomic_DNA"/>
</dbReference>
<comment type="similarity">
    <text evidence="5">Belongs to the SAT4 family.</text>
</comment>
<feature type="region of interest" description="Disordered" evidence="6">
    <location>
        <begin position="301"/>
        <end position="330"/>
    </location>
</feature>
<organism evidence="9 10">
    <name type="scientific">Botrytis galanthina</name>
    <dbReference type="NCBI Taxonomy" id="278940"/>
    <lineage>
        <taxon>Eukaryota</taxon>
        <taxon>Fungi</taxon>
        <taxon>Dikarya</taxon>
        <taxon>Ascomycota</taxon>
        <taxon>Pezizomycotina</taxon>
        <taxon>Leotiomycetes</taxon>
        <taxon>Helotiales</taxon>
        <taxon>Sclerotiniaceae</taxon>
        <taxon>Botrytis</taxon>
    </lineage>
</organism>
<evidence type="ECO:0000256" key="2">
    <source>
        <dbReference type="ARBA" id="ARBA00022692"/>
    </source>
</evidence>
<dbReference type="GO" id="GO:0016020">
    <property type="term" value="C:membrane"/>
    <property type="evidence" value="ECO:0007669"/>
    <property type="project" value="UniProtKB-SubCell"/>
</dbReference>
<evidence type="ECO:0000259" key="8">
    <source>
        <dbReference type="Pfam" id="PF20684"/>
    </source>
</evidence>
<feature type="transmembrane region" description="Helical" evidence="7">
    <location>
        <begin position="70"/>
        <end position="90"/>
    </location>
</feature>
<name>A0A4S8QQV8_9HELO</name>
<feature type="transmembrane region" description="Helical" evidence="7">
    <location>
        <begin position="148"/>
        <end position="171"/>
    </location>
</feature>
<feature type="transmembrane region" description="Helical" evidence="7">
    <location>
        <begin position="255"/>
        <end position="277"/>
    </location>
</feature>
<comment type="subcellular location">
    <subcellularLocation>
        <location evidence="1">Membrane</location>
        <topology evidence="1">Multi-pass membrane protein</topology>
    </subcellularLocation>
</comment>
<sequence length="389" mass="42745">MSFADIPPEELPLLPALAPPNGTVSNFINPENRADAYIVVAGIFIGLAAISVILRLYVRISLQKTPWWDDFIAVIALLTQASYTGINIWLCKHGVGKHMWDVRLIDLLPVITPARVMADITEPSIGLTKLALLLLYYRLFSPDPIVKFAILAGIVFICVCYTTLMFLFIFLSTDKTTKVNKTMAIINVLTDTYILVLPIYSVLKLYLPRRRKIGLALIFATGAFAMAMSIVGAVFRFKFADDGTDFTWGLLNVILVNQIECCVGIMCACMPLFPALLSKANLMGSDWMITMRSLRDRIFRSGNGSAGSGGSRGTRGSKKDKHADTDDFVKLNGQSPSAASSLKNLGNQHHATTEIEIMTPSLPRTETHGIEVTTNYTTDARLTRAGTET</sequence>
<keyword evidence="3 7" id="KW-1133">Transmembrane helix</keyword>
<feature type="transmembrane region" description="Helical" evidence="7">
    <location>
        <begin position="36"/>
        <end position="58"/>
    </location>
</feature>
<feature type="transmembrane region" description="Helical" evidence="7">
    <location>
        <begin position="183"/>
        <end position="203"/>
    </location>
</feature>
<dbReference type="AlphaFoldDB" id="A0A4S8QQV8"/>
<evidence type="ECO:0000313" key="10">
    <source>
        <dbReference type="Proteomes" id="UP000308671"/>
    </source>
</evidence>
<keyword evidence="4 7" id="KW-0472">Membrane</keyword>
<dbReference type="OrthoDB" id="3558366at2759"/>
<dbReference type="Proteomes" id="UP000308671">
    <property type="component" value="Unassembled WGS sequence"/>
</dbReference>
<proteinExistence type="inferred from homology"/>
<feature type="compositionally biased region" description="Gly residues" evidence="6">
    <location>
        <begin position="304"/>
        <end position="313"/>
    </location>
</feature>
<dbReference type="PANTHER" id="PTHR33048:SF158">
    <property type="entry name" value="MEMBRANE PROTEIN PTH11-LIKE, PUTATIVE-RELATED"/>
    <property type="match status" value="1"/>
</dbReference>